<gene>
    <name evidence="2" type="ORF">BT62DRAFT_226277</name>
</gene>
<accession>A0A9P7VRS6</accession>
<protein>
    <recommendedName>
        <fullName evidence="1">DUF8191 domain-containing protein</fullName>
    </recommendedName>
</protein>
<comment type="caution">
    <text evidence="2">The sequence shown here is derived from an EMBL/GenBank/DDBJ whole genome shotgun (WGS) entry which is preliminary data.</text>
</comment>
<evidence type="ECO:0000259" key="1">
    <source>
        <dbReference type="Pfam" id="PF26609"/>
    </source>
</evidence>
<reference evidence="2" key="1">
    <citation type="submission" date="2020-11" db="EMBL/GenBank/DDBJ databases">
        <title>Adaptations for nitrogen fixation in a non-lichenized fungal sporocarp promotes dispersal by wood-feeding termites.</title>
        <authorList>
            <consortium name="DOE Joint Genome Institute"/>
            <person name="Koch R.A."/>
            <person name="Yoon G."/>
            <person name="Arayal U."/>
            <person name="Lail K."/>
            <person name="Amirebrahimi M."/>
            <person name="Labutti K."/>
            <person name="Lipzen A."/>
            <person name="Riley R."/>
            <person name="Barry K."/>
            <person name="Henrissat B."/>
            <person name="Grigoriev I.V."/>
            <person name="Herr J.R."/>
            <person name="Aime M.C."/>
        </authorList>
    </citation>
    <scope>NUCLEOTIDE SEQUENCE</scope>
    <source>
        <strain evidence="2">MCA 3950</strain>
    </source>
</reference>
<dbReference type="Pfam" id="PF26609">
    <property type="entry name" value="DUF8191"/>
    <property type="match status" value="1"/>
</dbReference>
<dbReference type="EMBL" id="MU250539">
    <property type="protein sequence ID" value="KAG7444764.1"/>
    <property type="molecule type" value="Genomic_DNA"/>
</dbReference>
<dbReference type="OrthoDB" id="3063271at2759"/>
<sequence>MTKCLGNHAMSLDRALVQRGMTPLDDLPQDLLVPDAYANSPTEFQSLIRCGAIVAMCLKYKLRFTRKHGIVASADEDLLDLVGNPAMEETDQWKIYLGRRIQLRSSDGNGREFLIDLLEDALFYPLRSEFSNCFPERWQTFVKDPSVSPVVWIKVALMMQITVRIQVTPPTQTMISLTLR</sequence>
<dbReference type="InterPro" id="IPR058504">
    <property type="entry name" value="DUF8191"/>
</dbReference>
<evidence type="ECO:0000313" key="3">
    <source>
        <dbReference type="Proteomes" id="UP000812287"/>
    </source>
</evidence>
<dbReference type="GeneID" id="66102423"/>
<proteinExistence type="predicted"/>
<organism evidence="2 3">
    <name type="scientific">Guyanagaster necrorhizus</name>
    <dbReference type="NCBI Taxonomy" id="856835"/>
    <lineage>
        <taxon>Eukaryota</taxon>
        <taxon>Fungi</taxon>
        <taxon>Dikarya</taxon>
        <taxon>Basidiomycota</taxon>
        <taxon>Agaricomycotina</taxon>
        <taxon>Agaricomycetes</taxon>
        <taxon>Agaricomycetidae</taxon>
        <taxon>Agaricales</taxon>
        <taxon>Marasmiineae</taxon>
        <taxon>Physalacriaceae</taxon>
        <taxon>Guyanagaster</taxon>
    </lineage>
</organism>
<dbReference type="RefSeq" id="XP_043038264.1">
    <property type="nucleotide sequence ID" value="XM_043180127.1"/>
</dbReference>
<name>A0A9P7VRS6_9AGAR</name>
<keyword evidence="3" id="KW-1185">Reference proteome</keyword>
<dbReference type="AlphaFoldDB" id="A0A9P7VRS6"/>
<dbReference type="Proteomes" id="UP000812287">
    <property type="component" value="Unassembled WGS sequence"/>
</dbReference>
<feature type="domain" description="DUF8191" evidence="1">
    <location>
        <begin position="47"/>
        <end position="127"/>
    </location>
</feature>
<evidence type="ECO:0000313" key="2">
    <source>
        <dbReference type="EMBL" id="KAG7444764.1"/>
    </source>
</evidence>